<evidence type="ECO:0000256" key="1">
    <source>
        <dbReference type="SAM" id="Coils"/>
    </source>
</evidence>
<reference evidence="3" key="1">
    <citation type="journal article" date="2020" name="Nat. Commun.">
        <title>Genome assembly of wild tea tree DASZ reveals pedigree and selection history of tea varieties.</title>
        <authorList>
            <person name="Zhang W."/>
            <person name="Zhang Y."/>
            <person name="Qiu H."/>
            <person name="Guo Y."/>
            <person name="Wan H."/>
            <person name="Zhang X."/>
            <person name="Scossa F."/>
            <person name="Alseekh S."/>
            <person name="Zhang Q."/>
            <person name="Wang P."/>
            <person name="Xu L."/>
            <person name="Schmidt M.H."/>
            <person name="Jia X."/>
            <person name="Li D."/>
            <person name="Zhu A."/>
            <person name="Guo F."/>
            <person name="Chen W."/>
            <person name="Ni D."/>
            <person name="Usadel B."/>
            <person name="Fernie A.R."/>
            <person name="Wen W."/>
        </authorList>
    </citation>
    <scope>NUCLEOTIDE SEQUENCE [LARGE SCALE GENOMIC DNA]</scope>
    <source>
        <strain evidence="3">cv. G240</strain>
    </source>
</reference>
<keyword evidence="1" id="KW-0175">Coiled coil</keyword>
<dbReference type="Proteomes" id="UP000593564">
    <property type="component" value="Unassembled WGS sequence"/>
</dbReference>
<gene>
    <name evidence="2" type="ORF">HYC85_021885</name>
</gene>
<name>A0A7J7GMU5_CAMSI</name>
<accession>A0A7J7GMU5</accession>
<dbReference type="AlphaFoldDB" id="A0A7J7GMU5"/>
<proteinExistence type="predicted"/>
<feature type="coiled-coil region" evidence="1">
    <location>
        <begin position="45"/>
        <end position="95"/>
    </location>
</feature>
<dbReference type="EMBL" id="JACBKZ010000010">
    <property type="protein sequence ID" value="KAF5940718.1"/>
    <property type="molecule type" value="Genomic_DNA"/>
</dbReference>
<reference evidence="2 3" key="2">
    <citation type="submission" date="2020-07" db="EMBL/GenBank/DDBJ databases">
        <title>Genome assembly of wild tea tree DASZ reveals pedigree and selection history of tea varieties.</title>
        <authorList>
            <person name="Zhang W."/>
        </authorList>
    </citation>
    <scope>NUCLEOTIDE SEQUENCE [LARGE SCALE GENOMIC DNA]</scope>
    <source>
        <strain evidence="3">cv. G240</strain>
        <tissue evidence="2">Leaf</tissue>
    </source>
</reference>
<sequence length="103" mass="11348">MSVIEILTRVDAICKKYDKYDFDKQKHLNLSAADADADADGARLYAAVDSNIDAALQKAEAASNEKSRASAVVINAEIRRTKARLLDEVPKLERLAIKKVPSF</sequence>
<keyword evidence="3" id="KW-1185">Reference proteome</keyword>
<evidence type="ECO:0000313" key="2">
    <source>
        <dbReference type="EMBL" id="KAF5940718.1"/>
    </source>
</evidence>
<comment type="caution">
    <text evidence="2">The sequence shown here is derived from an EMBL/GenBank/DDBJ whole genome shotgun (WGS) entry which is preliminary data.</text>
</comment>
<organism evidence="2 3">
    <name type="scientific">Camellia sinensis</name>
    <name type="common">Tea plant</name>
    <name type="synonym">Thea sinensis</name>
    <dbReference type="NCBI Taxonomy" id="4442"/>
    <lineage>
        <taxon>Eukaryota</taxon>
        <taxon>Viridiplantae</taxon>
        <taxon>Streptophyta</taxon>
        <taxon>Embryophyta</taxon>
        <taxon>Tracheophyta</taxon>
        <taxon>Spermatophyta</taxon>
        <taxon>Magnoliopsida</taxon>
        <taxon>eudicotyledons</taxon>
        <taxon>Gunneridae</taxon>
        <taxon>Pentapetalae</taxon>
        <taxon>asterids</taxon>
        <taxon>Ericales</taxon>
        <taxon>Theaceae</taxon>
        <taxon>Camellia</taxon>
    </lineage>
</organism>
<evidence type="ECO:0000313" key="3">
    <source>
        <dbReference type="Proteomes" id="UP000593564"/>
    </source>
</evidence>
<protein>
    <submittedName>
        <fullName evidence="2">Uncharacterized protein</fullName>
    </submittedName>
</protein>